<sequence length="74" mass="8698">TFGFYAVVLNERSSFMPCYSKDSQEYQIGAMVLNKCLRLVLRYSKNIYSFFHTLFPQDSLFPQEYRLGAIALNR</sequence>
<dbReference type="Proteomes" id="UP000789702">
    <property type="component" value="Unassembled WGS sequence"/>
</dbReference>
<gene>
    <name evidence="1" type="ORF">DHETER_LOCUS1686</name>
</gene>
<reference evidence="1" key="1">
    <citation type="submission" date="2021-06" db="EMBL/GenBank/DDBJ databases">
        <authorList>
            <person name="Kallberg Y."/>
            <person name="Tangrot J."/>
            <person name="Rosling A."/>
        </authorList>
    </citation>
    <scope>NUCLEOTIDE SEQUENCE</scope>
    <source>
        <strain evidence="1">IL203A</strain>
    </source>
</reference>
<proteinExistence type="predicted"/>
<organism evidence="1 2">
    <name type="scientific">Dentiscutata heterogama</name>
    <dbReference type="NCBI Taxonomy" id="1316150"/>
    <lineage>
        <taxon>Eukaryota</taxon>
        <taxon>Fungi</taxon>
        <taxon>Fungi incertae sedis</taxon>
        <taxon>Mucoromycota</taxon>
        <taxon>Glomeromycotina</taxon>
        <taxon>Glomeromycetes</taxon>
        <taxon>Diversisporales</taxon>
        <taxon>Gigasporaceae</taxon>
        <taxon>Dentiscutata</taxon>
    </lineage>
</organism>
<comment type="caution">
    <text evidence="1">The sequence shown here is derived from an EMBL/GenBank/DDBJ whole genome shotgun (WGS) entry which is preliminary data.</text>
</comment>
<protein>
    <submittedName>
        <fullName evidence="1">12426_t:CDS:1</fullName>
    </submittedName>
</protein>
<dbReference type="EMBL" id="CAJVPU010001078">
    <property type="protein sequence ID" value="CAG8470394.1"/>
    <property type="molecule type" value="Genomic_DNA"/>
</dbReference>
<accession>A0ACA9KFL7</accession>
<evidence type="ECO:0000313" key="2">
    <source>
        <dbReference type="Proteomes" id="UP000789702"/>
    </source>
</evidence>
<feature type="non-terminal residue" evidence="1">
    <location>
        <position position="1"/>
    </location>
</feature>
<keyword evidence="2" id="KW-1185">Reference proteome</keyword>
<name>A0ACA9KFL7_9GLOM</name>
<evidence type="ECO:0000313" key="1">
    <source>
        <dbReference type="EMBL" id="CAG8470394.1"/>
    </source>
</evidence>